<keyword evidence="4" id="KW-1185">Reference proteome</keyword>
<proteinExistence type="predicted"/>
<dbReference type="InterPro" id="IPR036005">
    <property type="entry name" value="Creatinase/aminopeptidase-like"/>
</dbReference>
<sequence length="405" mass="45442">MALTSVPTDEFESRVKTVREKLRNADKDALCLYTAKDIEWLSGFHHLQTERPVCLTITQSDIAITVPRLELDRIDEGQVPLIDQVYHYYDYPGGECKGSTYYQHTSSTPEKTISTMLTTLDVSDVVADMDGAPGYWGYSGQPMSKFAEVSVETVEWIPNLRRTKSEVEQELMRESAKWGNLAHQKLDEYAEPGRHELWVAKRASLDASMAMLDTLGSQYDSHLRGEFPASCGFLSGPNTALPHGLTENRCLEHGDILITGATANVSGYLTELERTMFIGEASAQHRDYFEHMLEMQSLAIEMMGPGVPVAKVDQAVHDYCKEQHLLDYTQHHTGHNIGLGVHERDFLDRGSDVVLQPGQAYTVEPALFVPDLAGYRHSDTVFITDSGVEEITYYPKDIKSNIIPY</sequence>
<gene>
    <name evidence="3" type="ORF">SAMN05216564_11722</name>
</gene>
<keyword evidence="3" id="KW-0378">Hydrolase</keyword>
<dbReference type="PANTHER" id="PTHR46112">
    <property type="entry name" value="AMINOPEPTIDASE"/>
    <property type="match status" value="1"/>
</dbReference>
<dbReference type="CDD" id="cd01066">
    <property type="entry name" value="APP_MetAP"/>
    <property type="match status" value="1"/>
</dbReference>
<dbReference type="InterPro" id="IPR000994">
    <property type="entry name" value="Pept_M24"/>
</dbReference>
<dbReference type="OrthoDB" id="1346at2157"/>
<dbReference type="SUPFAM" id="SSF53092">
    <property type="entry name" value="Creatinase/prolidase N-terminal domain"/>
    <property type="match status" value="1"/>
</dbReference>
<reference evidence="4" key="1">
    <citation type="submission" date="2016-10" db="EMBL/GenBank/DDBJ databases">
        <authorList>
            <person name="Varghese N."/>
            <person name="Submissions S."/>
        </authorList>
    </citation>
    <scope>NUCLEOTIDE SEQUENCE [LARGE SCALE GENOMIC DNA]</scope>
    <source>
        <strain evidence="4">DC30,IBRC 10041,KCTC 4046</strain>
    </source>
</reference>
<evidence type="ECO:0000259" key="2">
    <source>
        <dbReference type="Pfam" id="PF01321"/>
    </source>
</evidence>
<dbReference type="InterPro" id="IPR000587">
    <property type="entry name" value="Creatinase_N"/>
</dbReference>
<dbReference type="InterPro" id="IPR050659">
    <property type="entry name" value="Peptidase_M24B"/>
</dbReference>
<dbReference type="GO" id="GO:0004177">
    <property type="term" value="F:aminopeptidase activity"/>
    <property type="evidence" value="ECO:0007669"/>
    <property type="project" value="UniProtKB-KW"/>
</dbReference>
<dbReference type="Pfam" id="PF01321">
    <property type="entry name" value="Creatinase_N"/>
    <property type="match status" value="1"/>
</dbReference>
<accession>A0A1H3P131</accession>
<keyword evidence="3" id="KW-0031">Aminopeptidase</keyword>
<dbReference type="AlphaFoldDB" id="A0A1H3P131"/>
<dbReference type="Gene3D" id="3.40.350.10">
    <property type="entry name" value="Creatinase/prolidase N-terminal domain"/>
    <property type="match status" value="1"/>
</dbReference>
<keyword evidence="3" id="KW-0645">Protease</keyword>
<dbReference type="InterPro" id="IPR029149">
    <property type="entry name" value="Creatin/AminoP/Spt16_N"/>
</dbReference>
<dbReference type="PANTHER" id="PTHR46112:SF2">
    <property type="entry name" value="XAA-PRO AMINOPEPTIDASE P-RELATED"/>
    <property type="match status" value="1"/>
</dbReference>
<feature type="domain" description="Peptidase M24" evidence="1">
    <location>
        <begin position="170"/>
        <end position="385"/>
    </location>
</feature>
<dbReference type="Proteomes" id="UP000199079">
    <property type="component" value="Unassembled WGS sequence"/>
</dbReference>
<feature type="domain" description="Creatinase N-terminal" evidence="2">
    <location>
        <begin position="14"/>
        <end position="108"/>
    </location>
</feature>
<evidence type="ECO:0000313" key="4">
    <source>
        <dbReference type="Proteomes" id="UP000199079"/>
    </source>
</evidence>
<evidence type="ECO:0000313" key="3">
    <source>
        <dbReference type="EMBL" id="SDY94495.1"/>
    </source>
</evidence>
<organism evidence="3 4">
    <name type="scientific">Halopenitus persicus</name>
    <dbReference type="NCBI Taxonomy" id="1048396"/>
    <lineage>
        <taxon>Archaea</taxon>
        <taxon>Methanobacteriati</taxon>
        <taxon>Methanobacteriota</taxon>
        <taxon>Stenosarchaea group</taxon>
        <taxon>Halobacteria</taxon>
        <taxon>Halobacteriales</taxon>
        <taxon>Haloferacaceae</taxon>
        <taxon>Halopenitus</taxon>
    </lineage>
</organism>
<dbReference type="SUPFAM" id="SSF55920">
    <property type="entry name" value="Creatinase/aminopeptidase"/>
    <property type="match status" value="1"/>
</dbReference>
<evidence type="ECO:0000259" key="1">
    <source>
        <dbReference type="Pfam" id="PF00557"/>
    </source>
</evidence>
<protein>
    <submittedName>
        <fullName evidence="3">Xaa-Pro aminopeptidase</fullName>
    </submittedName>
</protein>
<name>A0A1H3P131_9EURY</name>
<dbReference type="Pfam" id="PF00557">
    <property type="entry name" value="Peptidase_M24"/>
    <property type="match status" value="1"/>
</dbReference>
<dbReference type="EMBL" id="FNPC01000017">
    <property type="protein sequence ID" value="SDY94495.1"/>
    <property type="molecule type" value="Genomic_DNA"/>
</dbReference>
<dbReference type="Gene3D" id="3.90.230.10">
    <property type="entry name" value="Creatinase/methionine aminopeptidase superfamily"/>
    <property type="match status" value="1"/>
</dbReference>
<dbReference type="RefSeq" id="WP_092735350.1">
    <property type="nucleotide sequence ID" value="NZ_FNPC01000017.1"/>
</dbReference>